<organism evidence="4 5">
    <name type="scientific">Niabella ginsenosidivorans</name>
    <dbReference type="NCBI Taxonomy" id="1176587"/>
    <lineage>
        <taxon>Bacteria</taxon>
        <taxon>Pseudomonadati</taxon>
        <taxon>Bacteroidota</taxon>
        <taxon>Chitinophagia</taxon>
        <taxon>Chitinophagales</taxon>
        <taxon>Chitinophagaceae</taxon>
        <taxon>Niabella</taxon>
    </lineage>
</organism>
<keyword evidence="1" id="KW-0808">Transferase</keyword>
<dbReference type="CDD" id="cd03809">
    <property type="entry name" value="GT4_MtfB-like"/>
    <property type="match status" value="1"/>
</dbReference>
<dbReference type="OrthoDB" id="9801609at2"/>
<reference evidence="4 5" key="1">
    <citation type="submission" date="2016-05" db="EMBL/GenBank/DDBJ databases">
        <title>Niabella ginsenosidivorans BS26 whole genome sequencing.</title>
        <authorList>
            <person name="Im W.T."/>
            <person name="Siddiqi M.Z."/>
        </authorList>
    </citation>
    <scope>NUCLEOTIDE SEQUENCE [LARGE SCALE GENOMIC DNA]</scope>
    <source>
        <strain evidence="4 5">BS26</strain>
    </source>
</reference>
<dbReference type="STRING" id="1176587.A8C56_07010"/>
<proteinExistence type="predicted"/>
<keyword evidence="5" id="KW-1185">Reference proteome</keyword>
<evidence type="ECO:0000259" key="2">
    <source>
        <dbReference type="Pfam" id="PF00534"/>
    </source>
</evidence>
<dbReference type="Proteomes" id="UP000077667">
    <property type="component" value="Chromosome"/>
</dbReference>
<dbReference type="Pfam" id="PF00534">
    <property type="entry name" value="Glycos_transf_1"/>
    <property type="match status" value="1"/>
</dbReference>
<name>A0A1A9I247_9BACT</name>
<accession>A0A1A9I247</accession>
<gene>
    <name evidence="4" type="ORF">A8C56_07010</name>
</gene>
<dbReference type="AlphaFoldDB" id="A0A1A9I247"/>
<feature type="domain" description="Glycosyltransferase subfamily 4-like N-terminal" evidence="3">
    <location>
        <begin position="16"/>
        <end position="170"/>
    </location>
</feature>
<dbReference type="Gene3D" id="3.40.50.2000">
    <property type="entry name" value="Glycogen Phosphorylase B"/>
    <property type="match status" value="2"/>
</dbReference>
<dbReference type="InterPro" id="IPR001296">
    <property type="entry name" value="Glyco_trans_1"/>
</dbReference>
<evidence type="ECO:0000256" key="1">
    <source>
        <dbReference type="ARBA" id="ARBA00022679"/>
    </source>
</evidence>
<dbReference type="SUPFAM" id="SSF53756">
    <property type="entry name" value="UDP-Glycosyltransferase/glycogen phosphorylase"/>
    <property type="match status" value="1"/>
</dbReference>
<dbReference type="InterPro" id="IPR028098">
    <property type="entry name" value="Glyco_trans_4-like_N"/>
</dbReference>
<dbReference type="PANTHER" id="PTHR46401">
    <property type="entry name" value="GLYCOSYLTRANSFERASE WBBK-RELATED"/>
    <property type="match status" value="1"/>
</dbReference>
<dbReference type="Pfam" id="PF13439">
    <property type="entry name" value="Glyco_transf_4"/>
    <property type="match status" value="1"/>
</dbReference>
<sequence>MNIAINCWNLRNKNIDGIGNVIIETISRLIRQHPEIHFQVLCDKNFNGDYFDFPNVQKHFIFPPYRHPALYMLYLDGALPLFLKKNKTDVFVGMDGMISLRTACRQLAVIHDLNFEHYPKDLLLRNRLYYRFYFPRFARKATRIVAVSEYTKKDLIRLYHVDPAKIDVMHLAAKEAFQPLSADAIKSTRSKYSGGHPYFFFVGSMHPRKNIPRLLQAFDRFKAQTKTATKLILAGNLQWKTEALQTTLKQLRYADEVIFTGRIDDPELVNLLGASQALVFVPTFEGFGLPIVEGFQAGVPVICSNTSSMPEVAGEAALLVDPFNVDAIARAMKDIATNEHLRNEFIRKGSARSREFSWDASGRQLYQSIRAMIAAGH</sequence>
<dbReference type="GO" id="GO:0016757">
    <property type="term" value="F:glycosyltransferase activity"/>
    <property type="evidence" value="ECO:0007669"/>
    <property type="project" value="InterPro"/>
</dbReference>
<evidence type="ECO:0008006" key="6">
    <source>
        <dbReference type="Google" id="ProtNLM"/>
    </source>
</evidence>
<dbReference type="EMBL" id="CP015772">
    <property type="protein sequence ID" value="ANH80762.1"/>
    <property type="molecule type" value="Genomic_DNA"/>
</dbReference>
<evidence type="ECO:0000313" key="4">
    <source>
        <dbReference type="EMBL" id="ANH80762.1"/>
    </source>
</evidence>
<dbReference type="KEGG" id="nia:A8C56_07010"/>
<evidence type="ECO:0000313" key="5">
    <source>
        <dbReference type="Proteomes" id="UP000077667"/>
    </source>
</evidence>
<evidence type="ECO:0000259" key="3">
    <source>
        <dbReference type="Pfam" id="PF13439"/>
    </source>
</evidence>
<dbReference type="RefSeq" id="WP_067753807.1">
    <property type="nucleotide sequence ID" value="NZ_CP015772.1"/>
</dbReference>
<protein>
    <recommendedName>
        <fullName evidence="6">Glycosyl transferase family 1</fullName>
    </recommendedName>
</protein>
<dbReference type="PANTHER" id="PTHR46401:SF2">
    <property type="entry name" value="GLYCOSYLTRANSFERASE WBBK-RELATED"/>
    <property type="match status" value="1"/>
</dbReference>
<feature type="domain" description="Glycosyl transferase family 1" evidence="2">
    <location>
        <begin position="194"/>
        <end position="349"/>
    </location>
</feature>